<feature type="region of interest" description="Disordered" evidence="1">
    <location>
        <begin position="1"/>
        <end position="53"/>
    </location>
</feature>
<keyword evidence="3" id="KW-1185">Reference proteome</keyword>
<name>A0ABU6XTD3_9FABA</name>
<evidence type="ECO:0000313" key="3">
    <source>
        <dbReference type="Proteomes" id="UP001341840"/>
    </source>
</evidence>
<sequence>MRKTPRGRTSNEKGTRNAPTQSKGKKKEVSLNTEKKKKKKKKEPDEGSTQKKRTLKCLSFDRLLGKLKVLKDVLCRNKSMDTHLMAPKEPSPLAKGKAKLHQLPTQFSLRLAALRAHQPIDKVGPSNNAPAMPDPIVISSDSKEDREEDPKGSNSEEKDPEMDPEGENQEVDSADESEEVPEYIPGEGQEENQNLGDEEPEEEGQGVDDEMDPNQDPEEDPDEDEEDDPEMEEEIEEPEVMEPDEDEYNEYFADYFELAPLPSPDSSIGSPPPTDD</sequence>
<accession>A0ABU6XTD3</accession>
<gene>
    <name evidence="2" type="ORF">PIB30_081040</name>
</gene>
<dbReference type="EMBL" id="JASCZI010212647">
    <property type="protein sequence ID" value="MED6199993.1"/>
    <property type="molecule type" value="Genomic_DNA"/>
</dbReference>
<proteinExistence type="predicted"/>
<protein>
    <submittedName>
        <fullName evidence="2">Uncharacterized protein</fullName>
    </submittedName>
</protein>
<evidence type="ECO:0000313" key="2">
    <source>
        <dbReference type="EMBL" id="MED6199993.1"/>
    </source>
</evidence>
<reference evidence="2 3" key="1">
    <citation type="journal article" date="2023" name="Plants (Basel)">
        <title>Bridging the Gap: Combining Genomics and Transcriptomics Approaches to Understand Stylosanthes scabra, an Orphan Legume from the Brazilian Caatinga.</title>
        <authorList>
            <person name="Ferreira-Neto J.R.C."/>
            <person name="da Silva M.D."/>
            <person name="Binneck E."/>
            <person name="de Melo N.F."/>
            <person name="da Silva R.H."/>
            <person name="de Melo A.L.T.M."/>
            <person name="Pandolfi V."/>
            <person name="Bustamante F.O."/>
            <person name="Brasileiro-Vidal A.C."/>
            <person name="Benko-Iseppon A.M."/>
        </authorList>
    </citation>
    <scope>NUCLEOTIDE SEQUENCE [LARGE SCALE GENOMIC DNA]</scope>
    <source>
        <tissue evidence="2">Leaves</tissue>
    </source>
</reference>
<feature type="compositionally biased region" description="Acidic residues" evidence="1">
    <location>
        <begin position="158"/>
        <end position="181"/>
    </location>
</feature>
<feature type="compositionally biased region" description="Acidic residues" evidence="1">
    <location>
        <begin position="196"/>
        <end position="249"/>
    </location>
</feature>
<dbReference type="Proteomes" id="UP001341840">
    <property type="component" value="Unassembled WGS sequence"/>
</dbReference>
<evidence type="ECO:0000256" key="1">
    <source>
        <dbReference type="SAM" id="MobiDB-lite"/>
    </source>
</evidence>
<organism evidence="2 3">
    <name type="scientific">Stylosanthes scabra</name>
    <dbReference type="NCBI Taxonomy" id="79078"/>
    <lineage>
        <taxon>Eukaryota</taxon>
        <taxon>Viridiplantae</taxon>
        <taxon>Streptophyta</taxon>
        <taxon>Embryophyta</taxon>
        <taxon>Tracheophyta</taxon>
        <taxon>Spermatophyta</taxon>
        <taxon>Magnoliopsida</taxon>
        <taxon>eudicotyledons</taxon>
        <taxon>Gunneridae</taxon>
        <taxon>Pentapetalae</taxon>
        <taxon>rosids</taxon>
        <taxon>fabids</taxon>
        <taxon>Fabales</taxon>
        <taxon>Fabaceae</taxon>
        <taxon>Papilionoideae</taxon>
        <taxon>50 kb inversion clade</taxon>
        <taxon>dalbergioids sensu lato</taxon>
        <taxon>Dalbergieae</taxon>
        <taxon>Pterocarpus clade</taxon>
        <taxon>Stylosanthes</taxon>
    </lineage>
</organism>
<feature type="region of interest" description="Disordered" evidence="1">
    <location>
        <begin position="118"/>
        <end position="276"/>
    </location>
</feature>
<comment type="caution">
    <text evidence="2">The sequence shown here is derived from an EMBL/GenBank/DDBJ whole genome shotgun (WGS) entry which is preliminary data.</text>
</comment>
<feature type="compositionally biased region" description="Basic and acidic residues" evidence="1">
    <location>
        <begin position="141"/>
        <end position="157"/>
    </location>
</feature>